<dbReference type="Proteomes" id="UP001152533">
    <property type="component" value="Unassembled WGS sequence"/>
</dbReference>
<proteinExistence type="inferred from homology"/>
<dbReference type="Pfam" id="PF00141">
    <property type="entry name" value="peroxidase"/>
    <property type="match status" value="1"/>
</dbReference>
<feature type="chain" id="PRO_5041011387" description="Peroxidase" evidence="5">
    <location>
        <begin position="19"/>
        <end position="540"/>
    </location>
</feature>
<evidence type="ECO:0000256" key="2">
    <source>
        <dbReference type="ARBA" id="ARBA00022617"/>
    </source>
</evidence>
<dbReference type="SUPFAM" id="SSF48113">
    <property type="entry name" value="Heme-dependent peroxidases"/>
    <property type="match status" value="1"/>
</dbReference>
<evidence type="ECO:0000256" key="4">
    <source>
        <dbReference type="RuleBase" id="RU004241"/>
    </source>
</evidence>
<dbReference type="InterPro" id="IPR010255">
    <property type="entry name" value="Haem_peroxidase_sf"/>
</dbReference>
<dbReference type="GO" id="GO:0034599">
    <property type="term" value="P:cellular response to oxidative stress"/>
    <property type="evidence" value="ECO:0007669"/>
    <property type="project" value="InterPro"/>
</dbReference>
<keyword evidence="5" id="KW-0732">Signal</keyword>
<dbReference type="InterPro" id="IPR002016">
    <property type="entry name" value="Haem_peroxidase"/>
</dbReference>
<gene>
    <name evidence="7" type="ORF">CGXH109_LOCUS4826</name>
</gene>
<evidence type="ECO:0000313" key="7">
    <source>
        <dbReference type="EMBL" id="CAI0641493.1"/>
    </source>
</evidence>
<evidence type="ECO:0000313" key="8">
    <source>
        <dbReference type="Proteomes" id="UP001152533"/>
    </source>
</evidence>
<protein>
    <recommendedName>
        <fullName evidence="5">Peroxidase</fullName>
        <ecNumber evidence="5">1.11.1.-</ecNumber>
    </recommendedName>
</protein>
<dbReference type="EMBL" id="CAMGZC010000017">
    <property type="protein sequence ID" value="CAI0641493.1"/>
    <property type="molecule type" value="Genomic_DNA"/>
</dbReference>
<dbReference type="GO" id="GO:0046872">
    <property type="term" value="F:metal ion binding"/>
    <property type="evidence" value="ECO:0007669"/>
    <property type="project" value="UniProtKB-UniRule"/>
</dbReference>
<keyword evidence="1 5" id="KW-0575">Peroxidase</keyword>
<dbReference type="PRINTS" id="PR00458">
    <property type="entry name" value="PEROXIDASE"/>
</dbReference>
<dbReference type="PANTHER" id="PTHR31356:SF53">
    <property type="entry name" value="HEME PEROXIDASE"/>
    <property type="match status" value="1"/>
</dbReference>
<dbReference type="PROSITE" id="PS50873">
    <property type="entry name" value="PEROXIDASE_4"/>
    <property type="match status" value="1"/>
</dbReference>
<keyword evidence="2" id="KW-0479">Metal-binding</keyword>
<dbReference type="AlphaFoldDB" id="A0A9W4RHK0"/>
<keyword evidence="8" id="KW-1185">Reference proteome</keyword>
<name>A0A9W4RHK0_9PEZI</name>
<dbReference type="Gene3D" id="1.10.420.10">
    <property type="entry name" value="Peroxidase, domain 2"/>
    <property type="match status" value="1"/>
</dbReference>
<dbReference type="InterPro" id="IPR044831">
    <property type="entry name" value="Ccp1-like"/>
</dbReference>
<evidence type="ECO:0000256" key="3">
    <source>
        <dbReference type="ARBA" id="ARBA00023002"/>
    </source>
</evidence>
<comment type="similarity">
    <text evidence="4">Belongs to the peroxidase family.</text>
</comment>
<dbReference type="EC" id="1.11.1.-" evidence="5"/>
<dbReference type="GO" id="GO:0042744">
    <property type="term" value="P:hydrogen peroxide catabolic process"/>
    <property type="evidence" value="ECO:0007669"/>
    <property type="project" value="TreeGrafter"/>
</dbReference>
<dbReference type="GO" id="GO:0004601">
    <property type="term" value="F:peroxidase activity"/>
    <property type="evidence" value="ECO:0007669"/>
    <property type="project" value="UniProtKB-KW"/>
</dbReference>
<keyword evidence="3 5" id="KW-0560">Oxidoreductase</keyword>
<dbReference type="GO" id="GO:0020037">
    <property type="term" value="F:heme binding"/>
    <property type="evidence" value="ECO:0007669"/>
    <property type="project" value="UniProtKB-UniRule"/>
</dbReference>
<accession>A0A9W4RHK0</accession>
<evidence type="ECO:0000256" key="1">
    <source>
        <dbReference type="ARBA" id="ARBA00022559"/>
    </source>
</evidence>
<keyword evidence="2" id="KW-0408">Iron</keyword>
<dbReference type="PANTHER" id="PTHR31356">
    <property type="entry name" value="THYLAKOID LUMENAL 29 KDA PROTEIN, CHLOROPLASTIC-RELATED"/>
    <property type="match status" value="1"/>
</dbReference>
<feature type="domain" description="Plant heme peroxidase family profile" evidence="6">
    <location>
        <begin position="119"/>
        <end position="273"/>
    </location>
</feature>
<feature type="signal peptide" evidence="5">
    <location>
        <begin position="1"/>
        <end position="18"/>
    </location>
</feature>
<dbReference type="GO" id="GO:0000302">
    <property type="term" value="P:response to reactive oxygen species"/>
    <property type="evidence" value="ECO:0007669"/>
    <property type="project" value="TreeGrafter"/>
</dbReference>
<evidence type="ECO:0000256" key="5">
    <source>
        <dbReference type="RuleBase" id="RU363051"/>
    </source>
</evidence>
<comment type="caution">
    <text evidence="7">The sequence shown here is derived from an EMBL/GenBank/DDBJ whole genome shotgun (WGS) entry which is preliminary data.</text>
</comment>
<reference evidence="7" key="1">
    <citation type="submission" date="2022-08" db="EMBL/GenBank/DDBJ databases">
        <authorList>
            <person name="Giroux E."/>
            <person name="Giroux E."/>
        </authorList>
    </citation>
    <scope>NUCLEOTIDE SEQUENCE</scope>
    <source>
        <strain evidence="7">H1091258</strain>
    </source>
</reference>
<keyword evidence="2" id="KW-0349">Heme</keyword>
<dbReference type="Gene3D" id="1.10.520.10">
    <property type="match status" value="1"/>
</dbReference>
<organism evidence="7 8">
    <name type="scientific">Colletotrichum noveboracense</name>
    <dbReference type="NCBI Taxonomy" id="2664923"/>
    <lineage>
        <taxon>Eukaryota</taxon>
        <taxon>Fungi</taxon>
        <taxon>Dikarya</taxon>
        <taxon>Ascomycota</taxon>
        <taxon>Pezizomycotina</taxon>
        <taxon>Sordariomycetes</taxon>
        <taxon>Hypocreomycetidae</taxon>
        <taxon>Glomerellales</taxon>
        <taxon>Glomerellaceae</taxon>
        <taxon>Colletotrichum</taxon>
        <taxon>Colletotrichum gloeosporioides species complex</taxon>
    </lineage>
</organism>
<evidence type="ECO:0000259" key="6">
    <source>
        <dbReference type="PROSITE" id="PS50873"/>
    </source>
</evidence>
<sequence>MARSSLLMVGLLVSASESYVWPSKYDHLEDILAMHSGYIRFGFSDLVTPCSHGSGMPGVQNSAEWIRSAFHDMSTFDAATGTGGLDASLMFELERPENIGSAFNNTFAAMWDFLTPRSSVSDLLALSVVAAAAACDGPKIPFRAGRIDATEAGPAGVPKPEDDLESTRQMFKRAGFNDEDMITMVACGHSLGNIHSVDFPEMVAGETSEENIAHFDTSPTNFDNAVVTEYLENETANPLVVGANDTMNSDKRIFGSDGNATMSSLSDPVTFKSKCTRIFERMIDTVPASVTLTEPLDIVDVKPYVDPPRLQSDGSLLFGGRIRVRNNAETGINGDDLEVSLDYLDRQGSRDADVIVASRARSRGGQSYGFWGNTFTWFEFSRSIDANTGISNFKILLKTPSTGTTFILDNSNTGGYPVDSDLLYQQTDSCVTGTGTTRDLSLVIALGKELAGGSTQPLLHLAHRVARPGVLLPRLEVESVPFLPVPGLERSGFQYFRANATLDASGWSTTFDITMEDSSAGGKHELGLLKTSVLSGTCTV</sequence>